<dbReference type="EMBL" id="PHHA01000020">
    <property type="protein sequence ID" value="PJG84869.1"/>
    <property type="molecule type" value="Genomic_DNA"/>
</dbReference>
<comment type="caution">
    <text evidence="2">The sequence shown here is derived from an EMBL/GenBank/DDBJ whole genome shotgun (WGS) entry which is preliminary data.</text>
</comment>
<keyword evidence="3" id="KW-1185">Reference proteome</keyword>
<gene>
    <name evidence="2" type="ORF">CVP05_08510</name>
</gene>
<reference evidence="2 3" key="1">
    <citation type="submission" date="2017-11" db="EMBL/GenBank/DDBJ databases">
        <title>Reclassification of Bisgaard taxon 7 as Conservatibacter flavescens gen. nov., sp. nov.</title>
        <authorList>
            <person name="Christensen H."/>
        </authorList>
    </citation>
    <scope>NUCLEOTIDE SEQUENCE [LARGE SCALE GENOMIC DNA]</scope>
    <source>
        <strain evidence="2 3">7_4</strain>
    </source>
</reference>
<evidence type="ECO:0000313" key="3">
    <source>
        <dbReference type="Proteomes" id="UP000229329"/>
    </source>
</evidence>
<feature type="coiled-coil region" evidence="1">
    <location>
        <begin position="11"/>
        <end position="38"/>
    </location>
</feature>
<organism evidence="2 3">
    <name type="scientific">Conservatibacter flavescens</name>
    <dbReference type="NCBI Taxonomy" id="28161"/>
    <lineage>
        <taxon>Bacteria</taxon>
        <taxon>Pseudomonadati</taxon>
        <taxon>Pseudomonadota</taxon>
        <taxon>Gammaproteobacteria</taxon>
        <taxon>Pasteurellales</taxon>
        <taxon>Pasteurellaceae</taxon>
        <taxon>Conservatibacter</taxon>
    </lineage>
</organism>
<protein>
    <submittedName>
        <fullName evidence="2">Uncharacterized protein</fullName>
    </submittedName>
</protein>
<name>A0A2M8S142_9PAST</name>
<evidence type="ECO:0000256" key="1">
    <source>
        <dbReference type="SAM" id="Coils"/>
    </source>
</evidence>
<dbReference type="Proteomes" id="UP000229329">
    <property type="component" value="Unassembled WGS sequence"/>
</dbReference>
<dbReference type="OrthoDB" id="5689215at2"/>
<keyword evidence="1" id="KW-0175">Coiled coil</keyword>
<dbReference type="AlphaFoldDB" id="A0A2M8S142"/>
<dbReference type="RefSeq" id="WP_100289147.1">
    <property type="nucleotide sequence ID" value="NZ_PHHA01000020.1"/>
</dbReference>
<sequence>MSFLNTVGTIAKSALNSMNEYNAEMQALKQEMEAKSSSELRDIVKNTGFFGSSDKQRKMAYIVLKQRGEV</sequence>
<accession>A0A2M8S142</accession>
<proteinExistence type="predicted"/>
<evidence type="ECO:0000313" key="2">
    <source>
        <dbReference type="EMBL" id="PJG84869.1"/>
    </source>
</evidence>